<dbReference type="EMBL" id="SDMP01000019">
    <property type="protein sequence ID" value="RYQ90110.1"/>
    <property type="molecule type" value="Genomic_DNA"/>
</dbReference>
<evidence type="ECO:0000313" key="2">
    <source>
        <dbReference type="EMBL" id="RYQ90110.1"/>
    </source>
</evidence>
<dbReference type="Proteomes" id="UP000289738">
    <property type="component" value="Chromosome B09"/>
</dbReference>
<dbReference type="PANTHER" id="PTHR35046">
    <property type="entry name" value="ZINC KNUCKLE (CCHC-TYPE) FAMILY PROTEIN"/>
    <property type="match status" value="1"/>
</dbReference>
<dbReference type="PANTHER" id="PTHR35046:SF26">
    <property type="entry name" value="RNA-DIRECTED DNA POLYMERASE"/>
    <property type="match status" value="1"/>
</dbReference>
<gene>
    <name evidence="2" type="ORF">Ahy_B09g096377</name>
</gene>
<proteinExistence type="predicted"/>
<comment type="caution">
    <text evidence="2">The sequence shown here is derived from an EMBL/GenBank/DDBJ whole genome shotgun (WGS) entry which is preliminary data.</text>
</comment>
<dbReference type="Pfam" id="PF03732">
    <property type="entry name" value="Retrotrans_gag"/>
    <property type="match status" value="1"/>
</dbReference>
<evidence type="ECO:0000313" key="3">
    <source>
        <dbReference type="Proteomes" id="UP000289738"/>
    </source>
</evidence>
<dbReference type="AlphaFoldDB" id="A0A444XK98"/>
<reference evidence="2 3" key="1">
    <citation type="submission" date="2019-01" db="EMBL/GenBank/DDBJ databases">
        <title>Sequencing of cultivated peanut Arachis hypogaea provides insights into genome evolution and oil improvement.</title>
        <authorList>
            <person name="Chen X."/>
        </authorList>
    </citation>
    <scope>NUCLEOTIDE SEQUENCE [LARGE SCALE GENOMIC DNA]</scope>
    <source>
        <strain evidence="3">cv. Fuhuasheng</strain>
        <tissue evidence="2">Leaves</tissue>
    </source>
</reference>
<sequence>MKKIKRSQFVPSSYHDEFFGKFCKLQQGSQSVMEYHKEFSYLMDMANIKRSPEVLMDRFLFGLREEFADKVQRYYATMDDLVKLAIDMERVQQMIDRHKKRISSTAIFHSSSKPEMEEFGEYVLEGDVSLEDSKMQNFSTGSLGCFVDSLVNY</sequence>
<accession>A0A444XK98</accession>
<name>A0A444XK98_ARAHY</name>
<keyword evidence="3" id="KW-1185">Reference proteome</keyword>
<protein>
    <recommendedName>
        <fullName evidence="1">Retrotransposon gag domain-containing protein</fullName>
    </recommendedName>
</protein>
<feature type="domain" description="Retrotransposon gag" evidence="1">
    <location>
        <begin position="6"/>
        <end position="65"/>
    </location>
</feature>
<organism evidence="2 3">
    <name type="scientific">Arachis hypogaea</name>
    <name type="common">Peanut</name>
    <dbReference type="NCBI Taxonomy" id="3818"/>
    <lineage>
        <taxon>Eukaryota</taxon>
        <taxon>Viridiplantae</taxon>
        <taxon>Streptophyta</taxon>
        <taxon>Embryophyta</taxon>
        <taxon>Tracheophyta</taxon>
        <taxon>Spermatophyta</taxon>
        <taxon>Magnoliopsida</taxon>
        <taxon>eudicotyledons</taxon>
        <taxon>Gunneridae</taxon>
        <taxon>Pentapetalae</taxon>
        <taxon>rosids</taxon>
        <taxon>fabids</taxon>
        <taxon>Fabales</taxon>
        <taxon>Fabaceae</taxon>
        <taxon>Papilionoideae</taxon>
        <taxon>50 kb inversion clade</taxon>
        <taxon>dalbergioids sensu lato</taxon>
        <taxon>Dalbergieae</taxon>
        <taxon>Pterocarpus clade</taxon>
        <taxon>Arachis</taxon>
    </lineage>
</organism>
<dbReference type="InterPro" id="IPR005162">
    <property type="entry name" value="Retrotrans_gag_dom"/>
</dbReference>
<evidence type="ECO:0000259" key="1">
    <source>
        <dbReference type="Pfam" id="PF03732"/>
    </source>
</evidence>